<evidence type="ECO:0000313" key="2">
    <source>
        <dbReference type="EMBL" id="MSE13614.1"/>
    </source>
</evidence>
<evidence type="ECO:0008006" key="4">
    <source>
        <dbReference type="Google" id="ProtNLM"/>
    </source>
</evidence>
<dbReference type="EMBL" id="WKLC01000001">
    <property type="protein sequence ID" value="MSE13614.1"/>
    <property type="molecule type" value="Genomic_DNA"/>
</dbReference>
<dbReference type="RefSeq" id="WP_132500205.1">
    <property type="nucleotide sequence ID" value="NZ_CP125809.1"/>
</dbReference>
<protein>
    <recommendedName>
        <fullName evidence="4">DUF1311 domain-containing protein</fullName>
    </recommendedName>
</protein>
<organism evidence="2 3">
    <name type="scientific">Enterobacter agglomerans</name>
    <name type="common">Erwinia herbicola</name>
    <name type="synonym">Pantoea agglomerans</name>
    <dbReference type="NCBI Taxonomy" id="549"/>
    <lineage>
        <taxon>Bacteria</taxon>
        <taxon>Pseudomonadati</taxon>
        <taxon>Pseudomonadota</taxon>
        <taxon>Gammaproteobacteria</taxon>
        <taxon>Enterobacterales</taxon>
        <taxon>Erwiniaceae</taxon>
        <taxon>Pantoea</taxon>
        <taxon>Pantoea agglomerans group</taxon>
    </lineage>
</organism>
<name>A0A7X2MHZ5_ENTAG</name>
<sequence length="126" mass="13789">MRTLTLGFLLLAAGHATAASSFTQEWPSCDIKAQHDVKGETGGSIKDPLQAHISVRINVLQADIGNARKARHLTEAQSEQLWQQAGRVRKDADGYVKQQGFLSAAERASYDRELDDVAGRLCRAVK</sequence>
<accession>A0A7X2MHZ5</accession>
<evidence type="ECO:0000313" key="3">
    <source>
        <dbReference type="Proteomes" id="UP000461948"/>
    </source>
</evidence>
<keyword evidence="1" id="KW-0732">Signal</keyword>
<evidence type="ECO:0000256" key="1">
    <source>
        <dbReference type="SAM" id="SignalP"/>
    </source>
</evidence>
<feature type="chain" id="PRO_5031372658" description="DUF1311 domain-containing protein" evidence="1">
    <location>
        <begin position="19"/>
        <end position="126"/>
    </location>
</feature>
<gene>
    <name evidence="2" type="ORF">GKC49_00095</name>
</gene>
<proteinExistence type="predicted"/>
<feature type="signal peptide" evidence="1">
    <location>
        <begin position="1"/>
        <end position="18"/>
    </location>
</feature>
<dbReference type="AlphaFoldDB" id="A0A7X2MHZ5"/>
<reference evidence="2 3" key="1">
    <citation type="submission" date="2019-11" db="EMBL/GenBank/DDBJ databases">
        <title>Draft Genome Sequence of Plant Growth-Promoting Rhizosphere-Associated Bacteria.</title>
        <authorList>
            <person name="Vasilyev I.Y."/>
            <person name="Radchenko V."/>
            <person name="Ilnitskaya E.V."/>
        </authorList>
    </citation>
    <scope>NUCLEOTIDE SEQUENCE [LARGE SCALE GENOMIC DNA]</scope>
    <source>
        <strain evidence="2 3">VRA_MhP_f</strain>
    </source>
</reference>
<comment type="caution">
    <text evidence="2">The sequence shown here is derived from an EMBL/GenBank/DDBJ whole genome shotgun (WGS) entry which is preliminary data.</text>
</comment>
<dbReference type="Proteomes" id="UP000461948">
    <property type="component" value="Unassembled WGS sequence"/>
</dbReference>